<dbReference type="GO" id="GO:0005179">
    <property type="term" value="F:hormone activity"/>
    <property type="evidence" value="ECO:0007669"/>
    <property type="project" value="UniProtKB-KW"/>
</dbReference>
<evidence type="ECO:0008006" key="10">
    <source>
        <dbReference type="Google" id="ProtNLM"/>
    </source>
</evidence>
<dbReference type="Proteomes" id="UP000030689">
    <property type="component" value="Unassembled WGS sequence"/>
</dbReference>
<keyword evidence="9" id="KW-1185">Reference proteome</keyword>
<proteinExistence type="inferred from homology"/>
<reference evidence="8 9" key="1">
    <citation type="journal article" date="2013" name="Front. Plant Sci.">
        <title>The Reference Genome of the Halophytic Plant Eutrema salsugineum.</title>
        <authorList>
            <person name="Yang R."/>
            <person name="Jarvis D.E."/>
            <person name="Chen H."/>
            <person name="Beilstein M.A."/>
            <person name="Grimwood J."/>
            <person name="Jenkins J."/>
            <person name="Shu S."/>
            <person name="Prochnik S."/>
            <person name="Xin M."/>
            <person name="Ma C."/>
            <person name="Schmutz J."/>
            <person name="Wing R.A."/>
            <person name="Mitchell-Olds T."/>
            <person name="Schumaker K.S."/>
            <person name="Wang X."/>
        </authorList>
    </citation>
    <scope>NUCLEOTIDE SEQUENCE [LARGE SCALE GENOMIC DNA]</scope>
</reference>
<feature type="signal peptide" evidence="7">
    <location>
        <begin position="1"/>
        <end position="21"/>
    </location>
</feature>
<evidence type="ECO:0000313" key="8">
    <source>
        <dbReference type="EMBL" id="ESQ27859.1"/>
    </source>
</evidence>
<accession>V4K9V7</accession>
<keyword evidence="4" id="KW-0372">Hormone</keyword>
<evidence type="ECO:0000256" key="3">
    <source>
        <dbReference type="ARBA" id="ARBA00022525"/>
    </source>
</evidence>
<keyword evidence="3" id="KW-0964">Secreted</keyword>
<evidence type="ECO:0000313" key="9">
    <source>
        <dbReference type="Proteomes" id="UP000030689"/>
    </source>
</evidence>
<protein>
    <recommendedName>
        <fullName evidence="10">SCP domain-containing protein</fullName>
    </recommendedName>
</protein>
<feature type="chain" id="PRO_5004720567" description="SCP domain-containing protein" evidence="7">
    <location>
        <begin position="22"/>
        <end position="116"/>
    </location>
</feature>
<evidence type="ECO:0000256" key="2">
    <source>
        <dbReference type="ARBA" id="ARBA00009178"/>
    </source>
</evidence>
<comment type="similarity">
    <text evidence="2">Belongs to the plant rapid alkalinization factor (RALF) family.</text>
</comment>
<dbReference type="InterPro" id="IPR008801">
    <property type="entry name" value="RALF"/>
</dbReference>
<keyword evidence="5 7" id="KW-0732">Signal</keyword>
<evidence type="ECO:0000256" key="4">
    <source>
        <dbReference type="ARBA" id="ARBA00022702"/>
    </source>
</evidence>
<name>V4K9V7_EUTSA</name>
<sequence length="116" mass="13125">MKILIIVVIISAALFPALVQSRHVKCDRFGGNCIGGGKETIRNMGSSWDVSRRILQAARYISYNAMNHNTPAKQRYISYDAMKHNVPAKQHGQKDLPDNHYRRACLLNTLCLRISN</sequence>
<evidence type="ECO:0000256" key="5">
    <source>
        <dbReference type="ARBA" id="ARBA00022729"/>
    </source>
</evidence>
<evidence type="ECO:0000256" key="6">
    <source>
        <dbReference type="ARBA" id="ARBA00023157"/>
    </source>
</evidence>
<dbReference type="GO" id="GO:0005576">
    <property type="term" value="C:extracellular region"/>
    <property type="evidence" value="ECO:0007669"/>
    <property type="project" value="UniProtKB-SubCell"/>
</dbReference>
<gene>
    <name evidence="8" type="ORF">EUTSA_v10019431mg</name>
</gene>
<dbReference type="AlphaFoldDB" id="V4K9V7"/>
<evidence type="ECO:0000256" key="1">
    <source>
        <dbReference type="ARBA" id="ARBA00004613"/>
    </source>
</evidence>
<dbReference type="KEGG" id="eus:EUTSA_v10019431mg"/>
<comment type="subcellular location">
    <subcellularLocation>
        <location evidence="1">Secreted</location>
    </subcellularLocation>
</comment>
<evidence type="ECO:0000256" key="7">
    <source>
        <dbReference type="SAM" id="SignalP"/>
    </source>
</evidence>
<dbReference type="Gramene" id="ESQ27859">
    <property type="protein sequence ID" value="ESQ27859"/>
    <property type="gene ID" value="EUTSA_v10019431mg"/>
</dbReference>
<dbReference type="OMA" id="TGCYRFT"/>
<dbReference type="EMBL" id="KI517953">
    <property type="protein sequence ID" value="ESQ27859.1"/>
    <property type="molecule type" value="Genomic_DNA"/>
</dbReference>
<organism evidence="8 9">
    <name type="scientific">Eutrema salsugineum</name>
    <name type="common">Saltwater cress</name>
    <name type="synonym">Sisymbrium salsugineum</name>
    <dbReference type="NCBI Taxonomy" id="72664"/>
    <lineage>
        <taxon>Eukaryota</taxon>
        <taxon>Viridiplantae</taxon>
        <taxon>Streptophyta</taxon>
        <taxon>Embryophyta</taxon>
        <taxon>Tracheophyta</taxon>
        <taxon>Spermatophyta</taxon>
        <taxon>Magnoliopsida</taxon>
        <taxon>eudicotyledons</taxon>
        <taxon>Gunneridae</taxon>
        <taxon>Pentapetalae</taxon>
        <taxon>rosids</taxon>
        <taxon>malvids</taxon>
        <taxon>Brassicales</taxon>
        <taxon>Brassicaceae</taxon>
        <taxon>Eutremeae</taxon>
        <taxon>Eutrema</taxon>
    </lineage>
</organism>
<dbReference type="Pfam" id="PF05498">
    <property type="entry name" value="RALF"/>
    <property type="match status" value="1"/>
</dbReference>
<dbReference type="GO" id="GO:0040008">
    <property type="term" value="P:regulation of growth"/>
    <property type="evidence" value="ECO:0007669"/>
    <property type="project" value="UniProtKB-ARBA"/>
</dbReference>
<keyword evidence="6" id="KW-1015">Disulfide bond</keyword>